<proteinExistence type="predicted"/>
<keyword evidence="2" id="KW-1185">Reference proteome</keyword>
<sequence>MPRNMAPATIASHRDLVQYWVSDASPVNEAAPKGYIERFIHSEIYREHTDVNSVIHSHSLGVLPFANSRHSTPVFDISKYYGPDDTRDLLIRNADLGQQLASYFSVDRDVREESIQRQVPYAVVLMRGHGFTAVASTIQECVFRAIYTQENAVVQTKAIELSAAYSQMTGDSAKVYYLCEDEIDPAAAMNNAVWDRAWGLWLRQIATEKLYIHEKPHA</sequence>
<reference evidence="1" key="1">
    <citation type="submission" date="2022-10" db="EMBL/GenBank/DDBJ databases">
        <title>Culturing micro-colonial fungi from biological soil crusts in the Mojave desert and describing Neophaeococcomyces mojavensis, and introducing the new genera and species Taxawa tesnikishii.</title>
        <authorList>
            <person name="Kurbessoian T."/>
            <person name="Stajich J.E."/>
        </authorList>
    </citation>
    <scope>NUCLEOTIDE SEQUENCE</scope>
    <source>
        <strain evidence="1">JES_112</strain>
    </source>
</reference>
<comment type="caution">
    <text evidence="1">The sequence shown here is derived from an EMBL/GenBank/DDBJ whole genome shotgun (WGS) entry which is preliminary data.</text>
</comment>
<accession>A0ACC3AAT0</accession>
<organism evidence="1 2">
    <name type="scientific">Neophaeococcomyces mojaviensis</name>
    <dbReference type="NCBI Taxonomy" id="3383035"/>
    <lineage>
        <taxon>Eukaryota</taxon>
        <taxon>Fungi</taxon>
        <taxon>Dikarya</taxon>
        <taxon>Ascomycota</taxon>
        <taxon>Pezizomycotina</taxon>
        <taxon>Eurotiomycetes</taxon>
        <taxon>Chaetothyriomycetidae</taxon>
        <taxon>Chaetothyriales</taxon>
        <taxon>Chaetothyriales incertae sedis</taxon>
        <taxon>Neophaeococcomyces</taxon>
    </lineage>
</organism>
<protein>
    <submittedName>
        <fullName evidence="1">Uncharacterized protein</fullName>
    </submittedName>
</protein>
<dbReference type="Proteomes" id="UP001172386">
    <property type="component" value="Unassembled WGS sequence"/>
</dbReference>
<name>A0ACC3AAT0_9EURO</name>
<gene>
    <name evidence="1" type="ORF">H2198_003817</name>
</gene>
<dbReference type="EMBL" id="JAPDRQ010000053">
    <property type="protein sequence ID" value="KAJ9658244.1"/>
    <property type="molecule type" value="Genomic_DNA"/>
</dbReference>
<evidence type="ECO:0000313" key="1">
    <source>
        <dbReference type="EMBL" id="KAJ9658244.1"/>
    </source>
</evidence>
<evidence type="ECO:0000313" key="2">
    <source>
        <dbReference type="Proteomes" id="UP001172386"/>
    </source>
</evidence>